<dbReference type="Gene3D" id="3.10.105.10">
    <property type="entry name" value="Dipeptide-binding Protein, Domain 3"/>
    <property type="match status" value="1"/>
</dbReference>
<evidence type="ECO:0000256" key="1">
    <source>
        <dbReference type="ARBA" id="ARBA00004196"/>
    </source>
</evidence>
<dbReference type="AlphaFoldDB" id="A0A6M4GYS6"/>
<accession>A0A6M4GYS6</accession>
<dbReference type="RefSeq" id="WP_171093190.1">
    <property type="nucleotide sequence ID" value="NZ_CP053069.1"/>
</dbReference>
<feature type="chain" id="PRO_5027106966" evidence="5">
    <location>
        <begin position="18"/>
        <end position="592"/>
    </location>
</feature>
<dbReference type="GO" id="GO:0030288">
    <property type="term" value="C:outer membrane-bounded periplasmic space"/>
    <property type="evidence" value="ECO:0007669"/>
    <property type="project" value="UniProtKB-ARBA"/>
</dbReference>
<sequence length="592" mass="67519">MIARVLVLLFVALSVQAAEQKVLRIPFIAAETNFDPAFTADLYSNNVIDEILEPPLTYDMLARPAKLKPQTLEAMPEITEGGRLYTLRIKKGIYFADDAVFKGTKRELVAQDYIFAIQRLVDPKMASPNLWMVDGKIEGLDALRDKAKKEGRLDYDAPISGLKVLDRYTLQIHLTKPDYNFLYILALGTLGAQCREVVEHYGSDIGAHPIGTGPFMLKEWKRSSKIVLERNPNFREVYYEAEPAADDAEGQRILAEMKGKRLPAVDRVEIYIIEESQPRWLAFLNSELEWINQPYEFKSTVLPGDKLAPWAVKRGLKWFPSVEASVTYVYYNMKDPVWGGYTPEKVALRRAVGLGYDIQTEINLVRNGTAIEAVSPIPPGVLGYDASFNLGRSYDPAKAKALLDMFGYVDKDGDGWRDLPDGKPLIYEYASAPSQLERQFLELRKKSIEALGIRVETIIAKWPDLRKRSKLGKLQSWFLAWNGDFPDGENFYQLLYGPNCGSSNDGCFQFPEFDRLYEQAAAIPPTEAEARKKIYQQMARIVAAYQPWSVNVHRKRNDLTQPWVLGWRKNPFLHEAMRYADIDLEIRAKYMK</sequence>
<comment type="subcellular location">
    <subcellularLocation>
        <location evidence="1">Cell envelope</location>
    </subcellularLocation>
</comment>
<dbReference type="PANTHER" id="PTHR30290:SF10">
    <property type="entry name" value="PERIPLASMIC OLIGOPEPTIDE-BINDING PROTEIN-RELATED"/>
    <property type="match status" value="1"/>
</dbReference>
<reference evidence="7 8" key="1">
    <citation type="submission" date="2020-04" db="EMBL/GenBank/DDBJ databases">
        <title>Usitatibacter rugosus gen. nov., sp. nov. and Usitatibacter palustris sp. nov., novel members of Usitatibacteraceae fam. nov. within the order Nitrosomonadales isolated from soil.</title>
        <authorList>
            <person name="Huber K.J."/>
            <person name="Neumann-Schaal M."/>
            <person name="Geppert A."/>
            <person name="Luckner M."/>
            <person name="Wanner G."/>
            <person name="Overmann J."/>
        </authorList>
    </citation>
    <scope>NUCLEOTIDE SEQUENCE [LARGE SCALE GENOMIC DNA]</scope>
    <source>
        <strain evidence="7 8">0125_3</strain>
    </source>
</reference>
<dbReference type="InterPro" id="IPR030678">
    <property type="entry name" value="Peptide/Ni-bd"/>
</dbReference>
<dbReference type="Gene3D" id="3.40.190.10">
    <property type="entry name" value="Periplasmic binding protein-like II"/>
    <property type="match status" value="1"/>
</dbReference>
<evidence type="ECO:0000256" key="3">
    <source>
        <dbReference type="ARBA" id="ARBA00022448"/>
    </source>
</evidence>
<dbReference type="EMBL" id="CP053069">
    <property type="protein sequence ID" value="QJR11664.1"/>
    <property type="molecule type" value="Genomic_DNA"/>
</dbReference>
<dbReference type="Pfam" id="PF00496">
    <property type="entry name" value="SBP_bac_5"/>
    <property type="match status" value="1"/>
</dbReference>
<evidence type="ECO:0000256" key="2">
    <source>
        <dbReference type="ARBA" id="ARBA00005695"/>
    </source>
</evidence>
<name>A0A6M4GYS6_9PROT</name>
<dbReference type="SUPFAM" id="SSF53850">
    <property type="entry name" value="Periplasmic binding protein-like II"/>
    <property type="match status" value="1"/>
</dbReference>
<feature type="domain" description="Solute-binding protein family 5" evidence="6">
    <location>
        <begin position="66"/>
        <end position="500"/>
    </location>
</feature>
<evidence type="ECO:0000256" key="4">
    <source>
        <dbReference type="ARBA" id="ARBA00022729"/>
    </source>
</evidence>
<evidence type="ECO:0000256" key="5">
    <source>
        <dbReference type="SAM" id="SignalP"/>
    </source>
</evidence>
<keyword evidence="4 5" id="KW-0732">Signal</keyword>
<dbReference type="KEGG" id="uru:DSM104443_02743"/>
<evidence type="ECO:0000259" key="6">
    <source>
        <dbReference type="Pfam" id="PF00496"/>
    </source>
</evidence>
<keyword evidence="8" id="KW-1185">Reference proteome</keyword>
<dbReference type="PANTHER" id="PTHR30290">
    <property type="entry name" value="PERIPLASMIC BINDING COMPONENT OF ABC TRANSPORTER"/>
    <property type="match status" value="1"/>
</dbReference>
<comment type="similarity">
    <text evidence="2">Belongs to the bacterial solute-binding protein 5 family.</text>
</comment>
<dbReference type="InterPro" id="IPR000914">
    <property type="entry name" value="SBP_5_dom"/>
</dbReference>
<evidence type="ECO:0000313" key="7">
    <source>
        <dbReference type="EMBL" id="QJR11664.1"/>
    </source>
</evidence>
<feature type="signal peptide" evidence="5">
    <location>
        <begin position="1"/>
        <end position="17"/>
    </location>
</feature>
<proteinExistence type="inferred from homology"/>
<dbReference type="PIRSF" id="PIRSF002741">
    <property type="entry name" value="MppA"/>
    <property type="match status" value="1"/>
</dbReference>
<dbReference type="GO" id="GO:0015833">
    <property type="term" value="P:peptide transport"/>
    <property type="evidence" value="ECO:0007669"/>
    <property type="project" value="TreeGrafter"/>
</dbReference>
<evidence type="ECO:0000313" key="8">
    <source>
        <dbReference type="Proteomes" id="UP000501534"/>
    </source>
</evidence>
<dbReference type="Proteomes" id="UP000501534">
    <property type="component" value="Chromosome"/>
</dbReference>
<keyword evidence="3" id="KW-0813">Transport</keyword>
<gene>
    <name evidence="7" type="primary">hbpA_5</name>
    <name evidence="7" type="ORF">DSM104443_02743</name>
</gene>
<dbReference type="GO" id="GO:1904680">
    <property type="term" value="F:peptide transmembrane transporter activity"/>
    <property type="evidence" value="ECO:0007669"/>
    <property type="project" value="TreeGrafter"/>
</dbReference>
<protein>
    <submittedName>
        <fullName evidence="7">Heme-binding protein A</fullName>
    </submittedName>
</protein>
<dbReference type="InterPro" id="IPR039424">
    <property type="entry name" value="SBP_5"/>
</dbReference>
<dbReference type="GO" id="GO:0043190">
    <property type="term" value="C:ATP-binding cassette (ABC) transporter complex"/>
    <property type="evidence" value="ECO:0007669"/>
    <property type="project" value="InterPro"/>
</dbReference>
<organism evidence="7 8">
    <name type="scientific">Usitatibacter rugosus</name>
    <dbReference type="NCBI Taxonomy" id="2732067"/>
    <lineage>
        <taxon>Bacteria</taxon>
        <taxon>Pseudomonadati</taxon>
        <taxon>Pseudomonadota</taxon>
        <taxon>Betaproteobacteria</taxon>
        <taxon>Nitrosomonadales</taxon>
        <taxon>Usitatibacteraceae</taxon>
        <taxon>Usitatibacter</taxon>
    </lineage>
</organism>